<accession>A0A5N5LPA1</accession>
<gene>
    <name evidence="8" type="ORF">DKX38_012550</name>
</gene>
<evidence type="ECO:0000256" key="3">
    <source>
        <dbReference type="ARBA" id="ARBA00023204"/>
    </source>
</evidence>
<dbReference type="InterPro" id="IPR048800">
    <property type="entry name" value="Cac1-like_C"/>
</dbReference>
<feature type="region of interest" description="Disordered" evidence="5">
    <location>
        <begin position="778"/>
        <end position="839"/>
    </location>
</feature>
<dbReference type="Proteomes" id="UP000326939">
    <property type="component" value="Chromosome 8"/>
</dbReference>
<dbReference type="GO" id="GO:0006281">
    <property type="term" value="P:DNA repair"/>
    <property type="evidence" value="ECO:0007669"/>
    <property type="project" value="UniProtKB-KW"/>
</dbReference>
<feature type="compositionally biased region" description="Polar residues" evidence="5">
    <location>
        <begin position="790"/>
        <end position="799"/>
    </location>
</feature>
<feature type="compositionally biased region" description="Acidic residues" evidence="5">
    <location>
        <begin position="551"/>
        <end position="574"/>
    </location>
</feature>
<feature type="region of interest" description="Disordered" evidence="5">
    <location>
        <begin position="359"/>
        <end position="391"/>
    </location>
</feature>
<evidence type="ECO:0008006" key="10">
    <source>
        <dbReference type="Google" id="ProtNLM"/>
    </source>
</evidence>
<keyword evidence="3" id="KW-0234">DNA repair</keyword>
<feature type="compositionally biased region" description="Polar residues" evidence="5">
    <location>
        <begin position="828"/>
        <end position="839"/>
    </location>
</feature>
<evidence type="ECO:0000259" key="6">
    <source>
        <dbReference type="Pfam" id="PF12253"/>
    </source>
</evidence>
<dbReference type="GO" id="GO:0006334">
    <property type="term" value="P:nucleosome assembly"/>
    <property type="evidence" value="ECO:0007669"/>
    <property type="project" value="TreeGrafter"/>
</dbReference>
<comment type="subcellular location">
    <subcellularLocation>
        <location evidence="1">Nucleus</location>
    </subcellularLocation>
</comment>
<feature type="compositionally biased region" description="Acidic residues" evidence="5">
    <location>
        <begin position="528"/>
        <end position="544"/>
    </location>
</feature>
<reference evidence="9" key="1">
    <citation type="journal article" date="2019" name="Gigascience">
        <title>De novo genome assembly of the endangered Acer yangbiense, a plant species with extremely small populations endemic to Yunnan Province, China.</title>
        <authorList>
            <person name="Yang J."/>
            <person name="Wariss H.M."/>
            <person name="Tao L."/>
            <person name="Zhang R."/>
            <person name="Yun Q."/>
            <person name="Hollingsworth P."/>
            <person name="Dao Z."/>
            <person name="Luo G."/>
            <person name="Guo H."/>
            <person name="Ma Y."/>
            <person name="Sun W."/>
        </authorList>
    </citation>
    <scope>NUCLEOTIDE SEQUENCE [LARGE SCALE GENOMIC DNA]</scope>
    <source>
        <strain evidence="9">cv. br00</strain>
    </source>
</reference>
<organism evidence="8 9">
    <name type="scientific">Salix brachista</name>
    <dbReference type="NCBI Taxonomy" id="2182728"/>
    <lineage>
        <taxon>Eukaryota</taxon>
        <taxon>Viridiplantae</taxon>
        <taxon>Streptophyta</taxon>
        <taxon>Embryophyta</taxon>
        <taxon>Tracheophyta</taxon>
        <taxon>Spermatophyta</taxon>
        <taxon>Magnoliopsida</taxon>
        <taxon>eudicotyledons</taxon>
        <taxon>Gunneridae</taxon>
        <taxon>Pentapetalae</taxon>
        <taxon>rosids</taxon>
        <taxon>fabids</taxon>
        <taxon>Malpighiales</taxon>
        <taxon>Salicaceae</taxon>
        <taxon>Saliceae</taxon>
        <taxon>Salix</taxon>
    </lineage>
</organism>
<name>A0A5N5LPA1_9ROSI</name>
<feature type="region of interest" description="Disordered" evidence="5">
    <location>
        <begin position="515"/>
        <end position="610"/>
    </location>
</feature>
<evidence type="ECO:0000313" key="9">
    <source>
        <dbReference type="Proteomes" id="UP000326939"/>
    </source>
</evidence>
<evidence type="ECO:0000256" key="2">
    <source>
        <dbReference type="ARBA" id="ARBA00022763"/>
    </source>
</evidence>
<evidence type="ECO:0000259" key="7">
    <source>
        <dbReference type="Pfam" id="PF21796"/>
    </source>
</evidence>
<evidence type="ECO:0000256" key="5">
    <source>
        <dbReference type="SAM" id="MobiDB-lite"/>
    </source>
</evidence>
<dbReference type="Pfam" id="PF12253">
    <property type="entry name" value="CAF1A_dimeriz"/>
    <property type="match status" value="1"/>
</dbReference>
<evidence type="ECO:0000256" key="4">
    <source>
        <dbReference type="ARBA" id="ARBA00023242"/>
    </source>
</evidence>
<feature type="domain" description="Chromatin assembly factor 1 subunit Cac1-like C-terminal" evidence="7">
    <location>
        <begin position="721"/>
        <end position="771"/>
    </location>
</feature>
<dbReference type="EMBL" id="VDCV01000008">
    <property type="protein sequence ID" value="KAB5544438.1"/>
    <property type="molecule type" value="Genomic_DNA"/>
</dbReference>
<evidence type="ECO:0000256" key="1">
    <source>
        <dbReference type="ARBA" id="ARBA00004123"/>
    </source>
</evidence>
<dbReference type="InterPro" id="IPR022043">
    <property type="entry name" value="CAF1A_DD"/>
</dbReference>
<feature type="region of interest" description="Disordered" evidence="5">
    <location>
        <begin position="271"/>
        <end position="344"/>
    </location>
</feature>
<keyword evidence="4" id="KW-0539">Nucleus</keyword>
<feature type="compositionally biased region" description="Polar residues" evidence="5">
    <location>
        <begin position="810"/>
        <end position="820"/>
    </location>
</feature>
<evidence type="ECO:0000313" key="8">
    <source>
        <dbReference type="EMBL" id="KAB5544438.1"/>
    </source>
</evidence>
<protein>
    <recommendedName>
        <fullName evidence="10">Chromatin assembly factor 1 subunit FAS1</fullName>
    </recommendedName>
</protein>
<keyword evidence="2" id="KW-0227">DNA damage</keyword>
<proteinExistence type="predicted"/>
<dbReference type="PANTHER" id="PTHR15272:SF0">
    <property type="entry name" value="CHROMATIN ASSEMBLY FACTOR 1 SUBUNIT A"/>
    <property type="match status" value="1"/>
</dbReference>
<dbReference type="GO" id="GO:0005634">
    <property type="term" value="C:nucleus"/>
    <property type="evidence" value="ECO:0007669"/>
    <property type="project" value="UniProtKB-SubCell"/>
</dbReference>
<feature type="region of interest" description="Disordered" evidence="5">
    <location>
        <begin position="1"/>
        <end position="40"/>
    </location>
</feature>
<dbReference type="Pfam" id="PF21796">
    <property type="entry name" value="Cac1_C"/>
    <property type="match status" value="1"/>
</dbReference>
<feature type="domain" description="Chromatin assembly factor 1 subunit A dimerization" evidence="6">
    <location>
        <begin position="493"/>
        <end position="561"/>
    </location>
</feature>
<comment type="caution">
    <text evidence="8">The sequence shown here is derived from an EMBL/GenBank/DDBJ whole genome shotgun (WGS) entry which is preliminary data.</text>
</comment>
<keyword evidence="9" id="KW-1185">Reference proteome</keyword>
<dbReference type="PANTHER" id="PTHR15272">
    <property type="entry name" value="CHROMATIN ASSEMBLY FACTOR 1 SUBUNIT A CAF-1 SUBUNIT A"/>
    <property type="match status" value="1"/>
</dbReference>
<sequence>MAEEVKMAIDGEDESKPSGQDQPKKTLKRKRATSTPTQQQHLVHLTGEQKEVQIEELKKEMEGLFGYYKETMNQKMGFGFGVDLGGSECINVNGMVGLLMEESDMPFSKLAEEIYGKLVKKSGNLSVAAVKSAVLFVGQRITYGVPNVDADVLEDETQTCLWCWETRDLKLMPKSVRAALKIRRMCRAKIHERITAVFAMITALQKSETGENYKSDLIKSSGKLGKVLREADIRLLVDGMLQKNGAEMYVSAEKEVKREEKLIIKQLEKNKREEEKEKKRMDLELQKEKRQNEKEQKRLQEEAEKDERRREREESELKRQLKRQQEEAEKEQRRKEKEEAELKRRVAMQKQASMMERFLKRSKSNSPCQNDQSLTKTTSDSPSKKSKRMDEAVTQLMDCAPMLNDNITTIDILKSHLSSWCHLGCSIRSNRKQHWSIRRKPKTGLFKELKLTAIREPTHDNDSSVEKLDSGWGDQISDGISCIDIRKCNQRKQLLQFDKSHRPAFYGIWPKKSHAVGPRHPLRRDPDLDYDVDSDEEWEEEDPGESLSDCDKDDGEESLEEEYSKADDEEESEDGFFVPDGYLSENEGVQPQKMDADPSVEEARSSPSCKQDIESEEFCTLLKQQKYLNSLTDSALRKNHPMIVLNIMHEKDALLVADDLSDISKLEKMCLQALSMRAFPGGPQMEISLDVSPENHDACLSNAKASATRIPTVITLQDSDMPIVVSVIQSCSQSMNKVVESLQQKFPTVSKLQLRNKVREISDFVDNRWQVKKEVLDGFGNRSSPEKGTGRTQNISTFFSKRCLPPAADKSTNPNESSPPMQKRGSVAESQRICTYSHP</sequence>
<feature type="compositionally biased region" description="Polar residues" evidence="5">
    <location>
        <begin position="364"/>
        <end position="374"/>
    </location>
</feature>
<dbReference type="AlphaFoldDB" id="A0A5N5LPA1"/>
<dbReference type="GO" id="GO:0033186">
    <property type="term" value="C:CAF-1 complex"/>
    <property type="evidence" value="ECO:0007669"/>
    <property type="project" value="TreeGrafter"/>
</dbReference>